<evidence type="ECO:0000313" key="3">
    <source>
        <dbReference type="Proteomes" id="UP000447434"/>
    </source>
</evidence>
<organism evidence="2 3">
    <name type="scientific">Lupinus albus</name>
    <name type="common">White lupine</name>
    <name type="synonym">Lupinus termis</name>
    <dbReference type="NCBI Taxonomy" id="3870"/>
    <lineage>
        <taxon>Eukaryota</taxon>
        <taxon>Viridiplantae</taxon>
        <taxon>Streptophyta</taxon>
        <taxon>Embryophyta</taxon>
        <taxon>Tracheophyta</taxon>
        <taxon>Spermatophyta</taxon>
        <taxon>Magnoliopsida</taxon>
        <taxon>eudicotyledons</taxon>
        <taxon>Gunneridae</taxon>
        <taxon>Pentapetalae</taxon>
        <taxon>rosids</taxon>
        <taxon>fabids</taxon>
        <taxon>Fabales</taxon>
        <taxon>Fabaceae</taxon>
        <taxon>Papilionoideae</taxon>
        <taxon>50 kb inversion clade</taxon>
        <taxon>genistoids sensu lato</taxon>
        <taxon>core genistoids</taxon>
        <taxon>Genisteae</taxon>
        <taxon>Lupinus</taxon>
    </lineage>
</organism>
<dbReference type="EMBL" id="WOCE01000011">
    <property type="protein sequence ID" value="KAE9604348.1"/>
    <property type="molecule type" value="Genomic_DNA"/>
</dbReference>
<proteinExistence type="predicted"/>
<dbReference type="AlphaFoldDB" id="A0A6A4PS37"/>
<accession>A0A6A4PS37</accession>
<feature type="transmembrane region" description="Helical" evidence="1">
    <location>
        <begin position="65"/>
        <end position="87"/>
    </location>
</feature>
<keyword evidence="1" id="KW-1133">Transmembrane helix</keyword>
<dbReference type="Proteomes" id="UP000447434">
    <property type="component" value="Chromosome 11"/>
</dbReference>
<evidence type="ECO:0000313" key="2">
    <source>
        <dbReference type="EMBL" id="KAE9604348.1"/>
    </source>
</evidence>
<evidence type="ECO:0000256" key="1">
    <source>
        <dbReference type="SAM" id="Phobius"/>
    </source>
</evidence>
<protein>
    <submittedName>
        <fullName evidence="2">Uncharacterized protein</fullName>
    </submittedName>
</protein>
<keyword evidence="1" id="KW-0812">Transmembrane</keyword>
<sequence length="92" mass="11087">MLSPWLEWLLHQATVIKICWIGLFCRHWRLNFVLKGQGLNASIFDYLEHEEYDTFIELSLKQETIFVILLFGFFCLTNLFEFLYQLYDSVTL</sequence>
<keyword evidence="3" id="KW-1185">Reference proteome</keyword>
<comment type="caution">
    <text evidence="2">The sequence shown here is derived from an EMBL/GenBank/DDBJ whole genome shotgun (WGS) entry which is preliminary data.</text>
</comment>
<gene>
    <name evidence="2" type="ORF">Lalb_Chr11g0070491</name>
</gene>
<keyword evidence="1" id="KW-0472">Membrane</keyword>
<reference evidence="3" key="1">
    <citation type="journal article" date="2020" name="Nat. Commun.">
        <title>Genome sequence of the cluster root forming white lupin.</title>
        <authorList>
            <person name="Hufnagel B."/>
            <person name="Marques A."/>
            <person name="Soriano A."/>
            <person name="Marques L."/>
            <person name="Divol F."/>
            <person name="Doumas P."/>
            <person name="Sallet E."/>
            <person name="Mancinotti D."/>
            <person name="Carrere S."/>
            <person name="Marande W."/>
            <person name="Arribat S."/>
            <person name="Keller J."/>
            <person name="Huneau C."/>
            <person name="Blein T."/>
            <person name="Aime D."/>
            <person name="Laguerre M."/>
            <person name="Taylor J."/>
            <person name="Schubert V."/>
            <person name="Nelson M."/>
            <person name="Geu-Flores F."/>
            <person name="Crespi M."/>
            <person name="Gallardo-Guerrero K."/>
            <person name="Delaux P.-M."/>
            <person name="Salse J."/>
            <person name="Berges H."/>
            <person name="Guyot R."/>
            <person name="Gouzy J."/>
            <person name="Peret B."/>
        </authorList>
    </citation>
    <scope>NUCLEOTIDE SEQUENCE [LARGE SCALE GENOMIC DNA]</scope>
    <source>
        <strain evidence="3">cv. Amiga</strain>
    </source>
</reference>
<name>A0A6A4PS37_LUPAL</name>